<gene>
    <name evidence="2" type="ORF">K489DRAFT_382531</name>
</gene>
<accession>A0A6J3LZ96</accession>
<dbReference type="GeneID" id="54363192"/>
<dbReference type="RefSeq" id="XP_033457635.1">
    <property type="nucleotide sequence ID" value="XM_033605392.1"/>
</dbReference>
<reference evidence="2" key="1">
    <citation type="submission" date="2020-01" db="EMBL/GenBank/DDBJ databases">
        <authorList>
            <consortium name="DOE Joint Genome Institute"/>
            <person name="Haridas S."/>
            <person name="Albert R."/>
            <person name="Binder M."/>
            <person name="Bloem J."/>
            <person name="Labutti K."/>
            <person name="Salamov A."/>
            <person name="Andreopoulos B."/>
            <person name="Baker S.E."/>
            <person name="Barry K."/>
            <person name="Bills G."/>
            <person name="Bluhm B.H."/>
            <person name="Cannon C."/>
            <person name="Castanera R."/>
            <person name="Culley D.E."/>
            <person name="Daum C."/>
            <person name="Ezra D."/>
            <person name="Gonzalez J.B."/>
            <person name="Henrissat B."/>
            <person name="Kuo A."/>
            <person name="Liang C."/>
            <person name="Lipzen A."/>
            <person name="Lutzoni F."/>
            <person name="Magnuson J."/>
            <person name="Mondo S."/>
            <person name="Nolan M."/>
            <person name="Ohm R."/>
            <person name="Pangilinan J."/>
            <person name="Park H.-J."/>
            <person name="Ramirez L."/>
            <person name="Alfaro M."/>
            <person name="Sun H."/>
            <person name="Tritt A."/>
            <person name="Yoshinaga Y."/>
            <person name="Zwiers L.-H."/>
            <person name="Turgeon B.G."/>
            <person name="Goodwin S.B."/>
            <person name="Spatafora J.W."/>
            <person name="Crous P.W."/>
            <person name="Grigoriev I.V."/>
        </authorList>
    </citation>
    <scope>NUCLEOTIDE SEQUENCE</scope>
    <source>
        <strain evidence="2">CBS 342.82</strain>
    </source>
</reference>
<dbReference type="OrthoDB" id="16464at2759"/>
<dbReference type="Proteomes" id="UP000504637">
    <property type="component" value="Unplaced"/>
</dbReference>
<evidence type="ECO:0000313" key="2">
    <source>
        <dbReference type="RefSeq" id="XP_033457635.1"/>
    </source>
</evidence>
<dbReference type="AlphaFoldDB" id="A0A6J3LZ96"/>
<evidence type="ECO:0000313" key="1">
    <source>
        <dbReference type="Proteomes" id="UP000504637"/>
    </source>
</evidence>
<reference evidence="2" key="2">
    <citation type="submission" date="2020-04" db="EMBL/GenBank/DDBJ databases">
        <authorList>
            <consortium name="NCBI Genome Project"/>
        </authorList>
    </citation>
    <scope>NUCLEOTIDE SEQUENCE</scope>
    <source>
        <strain evidence="2">CBS 342.82</strain>
    </source>
</reference>
<sequence length="60" mass="6741">MKCAGKPGTSNADWCEDHKVETGRLDVLGVLTVVDSCYELRIHITRLGSACMYTFNEEEF</sequence>
<organism evidence="2">
    <name type="scientific">Dissoconium aciculare CBS 342.82</name>
    <dbReference type="NCBI Taxonomy" id="1314786"/>
    <lineage>
        <taxon>Eukaryota</taxon>
        <taxon>Fungi</taxon>
        <taxon>Dikarya</taxon>
        <taxon>Ascomycota</taxon>
        <taxon>Pezizomycotina</taxon>
        <taxon>Dothideomycetes</taxon>
        <taxon>Dothideomycetidae</taxon>
        <taxon>Mycosphaerellales</taxon>
        <taxon>Dissoconiaceae</taxon>
        <taxon>Dissoconium</taxon>
    </lineage>
</organism>
<keyword evidence="1" id="KW-1185">Reference proteome</keyword>
<reference evidence="2" key="3">
    <citation type="submission" date="2025-08" db="UniProtKB">
        <authorList>
            <consortium name="RefSeq"/>
        </authorList>
    </citation>
    <scope>IDENTIFICATION</scope>
    <source>
        <strain evidence="2">CBS 342.82</strain>
    </source>
</reference>
<name>A0A6J3LZ96_9PEZI</name>
<proteinExistence type="predicted"/>
<protein>
    <submittedName>
        <fullName evidence="2">Uncharacterized protein</fullName>
    </submittedName>
</protein>